<dbReference type="SUPFAM" id="SSF51569">
    <property type="entry name" value="Aldolase"/>
    <property type="match status" value="1"/>
</dbReference>
<feature type="binding site" evidence="12 15">
    <location>
        <position position="209"/>
    </location>
    <ligand>
        <name>pyruvate</name>
        <dbReference type="ChEBI" id="CHEBI:15361"/>
    </ligand>
</feature>
<dbReference type="PIRSF" id="PIRSF001365">
    <property type="entry name" value="DHDPS"/>
    <property type="match status" value="1"/>
</dbReference>
<keyword evidence="5 12" id="KW-0963">Cytoplasm</keyword>
<dbReference type="PRINTS" id="PR00146">
    <property type="entry name" value="DHPICSNTHASE"/>
</dbReference>
<dbReference type="PATRIC" id="fig|408015.6.peg.893"/>
<accession>A0A0F7FQK0</accession>
<dbReference type="GO" id="GO:0019877">
    <property type="term" value="P:diaminopimelate biosynthetic process"/>
    <property type="evidence" value="ECO:0007669"/>
    <property type="project" value="UniProtKB-UniRule"/>
</dbReference>
<comment type="subcellular location">
    <subcellularLocation>
        <location evidence="12">Cytoplasm</location>
    </subcellularLocation>
</comment>
<dbReference type="PANTHER" id="PTHR12128">
    <property type="entry name" value="DIHYDRODIPICOLINATE SYNTHASE"/>
    <property type="match status" value="1"/>
</dbReference>
<dbReference type="RefSeq" id="WP_046722990.1">
    <property type="nucleotide sequence ID" value="NZ_CP009922.3"/>
</dbReference>
<evidence type="ECO:0000256" key="10">
    <source>
        <dbReference type="ARBA" id="ARBA00023270"/>
    </source>
</evidence>
<keyword evidence="17" id="KW-1185">Reference proteome</keyword>
<feature type="site" description="Part of a proton relay during catalysis" evidence="12">
    <location>
        <position position="50"/>
    </location>
</feature>
<comment type="pathway">
    <text evidence="2 12">Amino-acid biosynthesis; L-lysine biosynthesis via DAP pathway; (S)-tetrahydrodipicolinate from L-aspartate: step 3/4.</text>
</comment>
<keyword evidence="8 12" id="KW-0457">Lysine biosynthesis</keyword>
<evidence type="ECO:0000313" key="17">
    <source>
        <dbReference type="Proteomes" id="UP000034034"/>
    </source>
</evidence>
<sequence>MRPEPPFGRRAAAMITPFTAGGALDLEGTARLAVHLVDRGGCDALVLNATTGESATTTDAEKDAVLRAVLEAVGDRASVIAGVGTSDTRHTVALARAAASAGAHGLLVVTPYYSRPTQEGIVRHLETVADATELPVMLYDIPARTGAGTELTADSLRRLAGHPRIRAVKDCAYDLLKSGLVIESTDLAYYSGCDELHLPLYALGATGYVSTVANVAGPQVRAVLDAVDAGDLATATLLHRRLLPLVDTMMTGVPGTVSVKALFAAAGMPGGPVRGPLLPAGEEFTGRLVEELKAVLAPAS</sequence>
<evidence type="ECO:0000256" key="12">
    <source>
        <dbReference type="HAMAP-Rule" id="MF_00418"/>
    </source>
</evidence>
<evidence type="ECO:0000256" key="15">
    <source>
        <dbReference type="PIRSR" id="PIRSR001365-2"/>
    </source>
</evidence>
<feature type="active site" description="Schiff-base intermediate with substrate" evidence="12 14">
    <location>
        <position position="169"/>
    </location>
</feature>
<dbReference type="InterPro" id="IPR005263">
    <property type="entry name" value="DapA"/>
</dbReference>
<evidence type="ECO:0000256" key="1">
    <source>
        <dbReference type="ARBA" id="ARBA00003294"/>
    </source>
</evidence>
<evidence type="ECO:0000256" key="4">
    <source>
        <dbReference type="ARBA" id="ARBA00012086"/>
    </source>
</evidence>
<feature type="active site" description="Proton donor/acceptor" evidence="12 14">
    <location>
        <position position="139"/>
    </location>
</feature>
<keyword evidence="9 12" id="KW-0456">Lyase</keyword>
<evidence type="ECO:0000256" key="7">
    <source>
        <dbReference type="ARBA" id="ARBA00022915"/>
    </source>
</evidence>
<dbReference type="InterPro" id="IPR002220">
    <property type="entry name" value="DapA-like"/>
</dbReference>
<dbReference type="KEGG" id="sxi:SXIM_08650"/>
<dbReference type="GO" id="GO:0005829">
    <property type="term" value="C:cytosol"/>
    <property type="evidence" value="ECO:0007669"/>
    <property type="project" value="TreeGrafter"/>
</dbReference>
<evidence type="ECO:0000256" key="3">
    <source>
        <dbReference type="ARBA" id="ARBA00007592"/>
    </source>
</evidence>
<dbReference type="Gene3D" id="3.20.20.70">
    <property type="entry name" value="Aldolase class I"/>
    <property type="match status" value="1"/>
</dbReference>
<comment type="caution">
    <text evidence="12">Was originally thought to be a dihydrodipicolinate synthase (DHDPS), catalyzing the condensation of (S)-aspartate-beta-semialdehyde [(S)-ASA] and pyruvate to dihydrodipicolinate (DHDP). However, it was shown in E.coli that the product of the enzymatic reaction is not dihydrodipicolinate but in fact (4S)-4-hydroxy-2,3,4,5-tetrahydro-(2S)-dipicolinic acid (HTPA), and that the consecutive dehydration reaction leading to DHDP is not spontaneous but catalyzed by DapB.</text>
</comment>
<dbReference type="Proteomes" id="UP000034034">
    <property type="component" value="Chromosome"/>
</dbReference>
<evidence type="ECO:0000256" key="8">
    <source>
        <dbReference type="ARBA" id="ARBA00023154"/>
    </source>
</evidence>
<dbReference type="STRING" id="408015.SXIM_08650"/>
<dbReference type="Pfam" id="PF00701">
    <property type="entry name" value="DHDPS"/>
    <property type="match status" value="1"/>
</dbReference>
<dbReference type="EC" id="4.3.3.7" evidence="4 12"/>
<dbReference type="HOGENOM" id="CLU_049343_7_1_11"/>
<evidence type="ECO:0000256" key="11">
    <source>
        <dbReference type="ARBA" id="ARBA00047836"/>
    </source>
</evidence>
<protein>
    <recommendedName>
        <fullName evidence="4 12">4-hydroxy-tetrahydrodipicolinate synthase</fullName>
        <shortName evidence="12">HTPA synthase</shortName>
        <ecNumber evidence="4 12">4.3.3.7</ecNumber>
    </recommendedName>
</protein>
<dbReference type="SMART" id="SM01130">
    <property type="entry name" value="DHDPS"/>
    <property type="match status" value="1"/>
</dbReference>
<dbReference type="NCBIfam" id="TIGR00674">
    <property type="entry name" value="dapA"/>
    <property type="match status" value="1"/>
</dbReference>
<evidence type="ECO:0000256" key="9">
    <source>
        <dbReference type="ARBA" id="ARBA00023239"/>
    </source>
</evidence>
<proteinExistence type="inferred from homology"/>
<feature type="site" description="Part of a proton relay during catalysis" evidence="12">
    <location>
        <position position="113"/>
    </location>
</feature>
<dbReference type="GO" id="GO:0008840">
    <property type="term" value="F:4-hydroxy-tetrahydrodipicolinate synthase activity"/>
    <property type="evidence" value="ECO:0007669"/>
    <property type="project" value="UniProtKB-UniRule"/>
</dbReference>
<dbReference type="CDD" id="cd00950">
    <property type="entry name" value="DHDPS"/>
    <property type="match status" value="1"/>
</dbReference>
<dbReference type="InterPro" id="IPR013785">
    <property type="entry name" value="Aldolase_TIM"/>
</dbReference>
<dbReference type="EMBL" id="CP009922">
    <property type="protein sequence ID" value="AKG42249.1"/>
    <property type="molecule type" value="Genomic_DNA"/>
</dbReference>
<evidence type="ECO:0000313" key="16">
    <source>
        <dbReference type="EMBL" id="AKG42249.1"/>
    </source>
</evidence>
<reference evidence="16" key="1">
    <citation type="submission" date="2019-08" db="EMBL/GenBank/DDBJ databases">
        <title>Complete genome sequence of a mangrove-derived Streptomyces xiamenensis.</title>
        <authorList>
            <person name="Xu J."/>
        </authorList>
    </citation>
    <scope>NUCLEOTIDE SEQUENCE</scope>
    <source>
        <strain evidence="16">318</strain>
    </source>
</reference>
<name>A0A0F7FQK0_9ACTN</name>
<comment type="similarity">
    <text evidence="3 12 13">Belongs to the DapA family.</text>
</comment>
<evidence type="ECO:0000256" key="13">
    <source>
        <dbReference type="PIRNR" id="PIRNR001365"/>
    </source>
</evidence>
<comment type="function">
    <text evidence="1 12">Catalyzes the condensation of (S)-aspartate-beta-semialdehyde [(S)-ASA] and pyruvate to 4-hydroxy-tetrahydrodipicolinate (HTPA).</text>
</comment>
<keyword evidence="10 12" id="KW-0704">Schiff base</keyword>
<feature type="binding site" evidence="12 15">
    <location>
        <position position="51"/>
    </location>
    <ligand>
        <name>pyruvate</name>
        <dbReference type="ChEBI" id="CHEBI:15361"/>
    </ligand>
</feature>
<comment type="catalytic activity">
    <reaction evidence="11 12">
        <text>L-aspartate 4-semialdehyde + pyruvate = (2S,4S)-4-hydroxy-2,3,4,5-tetrahydrodipicolinate + H2O + H(+)</text>
        <dbReference type="Rhea" id="RHEA:34171"/>
        <dbReference type="ChEBI" id="CHEBI:15361"/>
        <dbReference type="ChEBI" id="CHEBI:15377"/>
        <dbReference type="ChEBI" id="CHEBI:15378"/>
        <dbReference type="ChEBI" id="CHEBI:67139"/>
        <dbReference type="ChEBI" id="CHEBI:537519"/>
        <dbReference type="EC" id="4.3.3.7"/>
    </reaction>
</comment>
<keyword evidence="6 12" id="KW-0028">Amino-acid biosynthesis</keyword>
<keyword evidence="7 12" id="KW-0220">Diaminopimelate biosynthesis</keyword>
<evidence type="ECO:0000256" key="14">
    <source>
        <dbReference type="PIRSR" id="PIRSR001365-1"/>
    </source>
</evidence>
<organism evidence="16 17">
    <name type="scientific">Streptomyces xiamenensis</name>
    <dbReference type="NCBI Taxonomy" id="408015"/>
    <lineage>
        <taxon>Bacteria</taxon>
        <taxon>Bacillati</taxon>
        <taxon>Actinomycetota</taxon>
        <taxon>Actinomycetes</taxon>
        <taxon>Kitasatosporales</taxon>
        <taxon>Streptomycetaceae</taxon>
        <taxon>Streptomyces</taxon>
    </lineage>
</organism>
<dbReference type="HAMAP" id="MF_00418">
    <property type="entry name" value="DapA"/>
    <property type="match status" value="1"/>
</dbReference>
<dbReference type="GO" id="GO:0009089">
    <property type="term" value="P:lysine biosynthetic process via diaminopimelate"/>
    <property type="evidence" value="ECO:0007669"/>
    <property type="project" value="UniProtKB-UniRule"/>
</dbReference>
<comment type="subunit">
    <text evidence="12">Homotetramer; dimer of dimers.</text>
</comment>
<dbReference type="AlphaFoldDB" id="A0A0F7FQK0"/>
<evidence type="ECO:0000256" key="5">
    <source>
        <dbReference type="ARBA" id="ARBA00022490"/>
    </source>
</evidence>
<evidence type="ECO:0000256" key="2">
    <source>
        <dbReference type="ARBA" id="ARBA00005120"/>
    </source>
</evidence>
<dbReference type="PANTHER" id="PTHR12128:SF66">
    <property type="entry name" value="4-HYDROXY-2-OXOGLUTARATE ALDOLASE, MITOCHONDRIAL"/>
    <property type="match status" value="1"/>
</dbReference>
<dbReference type="UniPathway" id="UPA00034">
    <property type="reaction ID" value="UER00017"/>
</dbReference>
<gene>
    <name evidence="12" type="primary">dapA</name>
    <name evidence="16" type="ORF">SXIM_08650</name>
</gene>
<evidence type="ECO:0000256" key="6">
    <source>
        <dbReference type="ARBA" id="ARBA00022605"/>
    </source>
</evidence>